<comment type="caution">
    <text evidence="1">The sequence shown here is derived from an EMBL/GenBank/DDBJ whole genome shotgun (WGS) entry which is preliminary data.</text>
</comment>
<accession>A0A0V1GZT4</accession>
<reference evidence="1 2" key="1">
    <citation type="submission" date="2015-01" db="EMBL/GenBank/DDBJ databases">
        <title>Evolution of Trichinella species and genotypes.</title>
        <authorList>
            <person name="Korhonen P.K."/>
            <person name="Edoardo P."/>
            <person name="Giuseppe L.R."/>
            <person name="Gasser R.B."/>
        </authorList>
    </citation>
    <scope>NUCLEOTIDE SEQUENCE [LARGE SCALE GENOMIC DNA]</scope>
    <source>
        <strain evidence="1">ISS588</strain>
    </source>
</reference>
<dbReference type="EMBL" id="JYDS01000528">
    <property type="protein sequence ID" value="KRZ03557.1"/>
    <property type="molecule type" value="Genomic_DNA"/>
</dbReference>
<name>A0A0V1GZT4_TRIPS</name>
<feature type="non-terminal residue" evidence="1">
    <location>
        <position position="74"/>
    </location>
</feature>
<gene>
    <name evidence="1" type="ORF">T4B_6436</name>
</gene>
<dbReference type="AlphaFoldDB" id="A0A0V1GZT4"/>
<proteinExistence type="predicted"/>
<keyword evidence="2" id="KW-1185">Reference proteome</keyword>
<dbReference type="Proteomes" id="UP000054805">
    <property type="component" value="Unassembled WGS sequence"/>
</dbReference>
<evidence type="ECO:0000313" key="1">
    <source>
        <dbReference type="EMBL" id="KRZ03557.1"/>
    </source>
</evidence>
<protein>
    <submittedName>
        <fullName evidence="1">Uncharacterized protein</fullName>
    </submittedName>
</protein>
<sequence>MVRNHEKSIHSTYVPSPDRFITKVEALVSKAEVRRAKFYGMIDRLTQNCKDASHPDDILELLEEVLAFREQTLE</sequence>
<organism evidence="1 2">
    <name type="scientific">Trichinella pseudospiralis</name>
    <name type="common">Parasitic roundworm</name>
    <dbReference type="NCBI Taxonomy" id="6337"/>
    <lineage>
        <taxon>Eukaryota</taxon>
        <taxon>Metazoa</taxon>
        <taxon>Ecdysozoa</taxon>
        <taxon>Nematoda</taxon>
        <taxon>Enoplea</taxon>
        <taxon>Dorylaimia</taxon>
        <taxon>Trichinellida</taxon>
        <taxon>Trichinellidae</taxon>
        <taxon>Trichinella</taxon>
    </lineage>
</organism>
<evidence type="ECO:0000313" key="2">
    <source>
        <dbReference type="Proteomes" id="UP000054805"/>
    </source>
</evidence>